<keyword evidence="4 5" id="KW-0720">Serine protease</keyword>
<reference evidence="8 9" key="1">
    <citation type="submission" date="2016-08" db="EMBL/GenBank/DDBJ databases">
        <authorList>
            <person name="Loux V."/>
            <person name="Rue O."/>
        </authorList>
    </citation>
    <scope>NUCLEOTIDE SEQUENCE [LARGE SCALE GENOMIC DNA]</scope>
    <source>
        <strain evidence="8 9">AFSSA_08CEB44bac</strain>
    </source>
</reference>
<dbReference type="PROSITE" id="PS51892">
    <property type="entry name" value="SUBTILASE"/>
    <property type="match status" value="1"/>
</dbReference>
<dbReference type="InterPro" id="IPR036852">
    <property type="entry name" value="Peptidase_S8/S53_dom_sf"/>
</dbReference>
<dbReference type="RefSeq" id="WP_087098490.1">
    <property type="nucleotide sequence ID" value="NZ_CP066179.1"/>
</dbReference>
<dbReference type="SUPFAM" id="SSF52743">
    <property type="entry name" value="Subtilisin-like"/>
    <property type="match status" value="1"/>
</dbReference>
<keyword evidence="2 5" id="KW-0645">Protease</keyword>
<organism evidence="8 9">
    <name type="scientific">Bacillus cytotoxicus</name>
    <dbReference type="NCBI Taxonomy" id="580165"/>
    <lineage>
        <taxon>Bacteria</taxon>
        <taxon>Bacillati</taxon>
        <taxon>Bacillota</taxon>
        <taxon>Bacilli</taxon>
        <taxon>Bacillales</taxon>
        <taxon>Bacillaceae</taxon>
        <taxon>Bacillus</taxon>
        <taxon>Bacillus cereus group</taxon>
    </lineage>
</organism>
<feature type="active site" description="Charge relay system" evidence="5">
    <location>
        <position position="258"/>
    </location>
</feature>
<evidence type="ECO:0000256" key="2">
    <source>
        <dbReference type="ARBA" id="ARBA00022670"/>
    </source>
</evidence>
<evidence type="ECO:0000256" key="1">
    <source>
        <dbReference type="ARBA" id="ARBA00011073"/>
    </source>
</evidence>
<dbReference type="InterPro" id="IPR023828">
    <property type="entry name" value="Peptidase_S8_Ser-AS"/>
</dbReference>
<proteinExistence type="inferred from homology"/>
<comment type="caution">
    <text evidence="8">The sequence shown here is derived from an EMBL/GenBank/DDBJ whole genome shotgun (WGS) entry which is preliminary data.</text>
</comment>
<dbReference type="PROSITE" id="PS00136">
    <property type="entry name" value="SUBTILASE_ASP"/>
    <property type="match status" value="1"/>
</dbReference>
<evidence type="ECO:0000313" key="9">
    <source>
        <dbReference type="Proteomes" id="UP000242164"/>
    </source>
</evidence>
<sequence>MSSSTANKQKGIRLIPFTVNRVVEQANEIPPGVQLIHAPEIWEKSEKGNDIVVAVLDTGCDVNHVDLKDRIIGGRNFTEDYGNDPNNYLDNNGHGTHVAGTIAATENDIGVLGVAPLAKLLVLKVLAGDGSGNYQHIIDAIDYAISWRGPNQERVRIISMSLGGPEDVPELHEVIQKAVKQDVLVVCAAGNSGDCNDRTEELDFPGAYSEVIEVGAVNLERKLACFSNSNQEIDLVAPGEDILSTYPGGKYAVLSGTSMATPHISGALALLIKQCEREYGRRMSEPEIYAQLIKRTVPLGYERTSEGNGLIDLVKEENEKQKVTL</sequence>
<evidence type="ECO:0000256" key="3">
    <source>
        <dbReference type="ARBA" id="ARBA00022801"/>
    </source>
</evidence>
<dbReference type="PRINTS" id="PR00723">
    <property type="entry name" value="SUBTILISIN"/>
</dbReference>
<dbReference type="PANTHER" id="PTHR43399:SF4">
    <property type="entry name" value="CELL WALL-ASSOCIATED PROTEASE"/>
    <property type="match status" value="1"/>
</dbReference>
<dbReference type="InterPro" id="IPR000209">
    <property type="entry name" value="Peptidase_S8/S53_dom"/>
</dbReference>
<dbReference type="CDD" id="cd07477">
    <property type="entry name" value="Peptidases_S8_Subtilisin_subset"/>
    <property type="match status" value="1"/>
</dbReference>
<name>A0AAX2CFP4_9BACI</name>
<gene>
    <name evidence="8" type="ORF">BCB44BAC_01682</name>
</gene>
<feature type="active site" description="Charge relay system" evidence="5">
    <location>
        <position position="94"/>
    </location>
</feature>
<dbReference type="AlphaFoldDB" id="A0AAX2CFP4"/>
<dbReference type="FunFam" id="3.40.50.200:FF:000017">
    <property type="entry name" value="Intracellular serine protease"/>
    <property type="match status" value="1"/>
</dbReference>
<dbReference type="PROSITE" id="PS00137">
    <property type="entry name" value="SUBTILASE_HIS"/>
    <property type="match status" value="1"/>
</dbReference>
<protein>
    <submittedName>
        <fullName evidence="8">Intracellular serine protease</fullName>
        <ecNumber evidence="8">3.4.21.-</ecNumber>
    </submittedName>
</protein>
<dbReference type="Pfam" id="PF00082">
    <property type="entry name" value="Peptidase_S8"/>
    <property type="match status" value="1"/>
</dbReference>
<evidence type="ECO:0000259" key="7">
    <source>
        <dbReference type="Pfam" id="PF00082"/>
    </source>
</evidence>
<dbReference type="Proteomes" id="UP000242164">
    <property type="component" value="Unassembled WGS sequence"/>
</dbReference>
<dbReference type="PROSITE" id="PS00138">
    <property type="entry name" value="SUBTILASE_SER"/>
    <property type="match status" value="1"/>
</dbReference>
<keyword evidence="3 5" id="KW-0378">Hydrolase</keyword>
<dbReference type="GO" id="GO:0004252">
    <property type="term" value="F:serine-type endopeptidase activity"/>
    <property type="evidence" value="ECO:0007669"/>
    <property type="project" value="UniProtKB-UniRule"/>
</dbReference>
<dbReference type="EC" id="3.4.21.-" evidence="8"/>
<feature type="active site" description="Charge relay system" evidence="5">
    <location>
        <position position="57"/>
    </location>
</feature>
<feature type="domain" description="Peptidase S8/S53" evidence="7">
    <location>
        <begin position="48"/>
        <end position="297"/>
    </location>
</feature>
<evidence type="ECO:0000256" key="4">
    <source>
        <dbReference type="ARBA" id="ARBA00022825"/>
    </source>
</evidence>
<dbReference type="InterPro" id="IPR022398">
    <property type="entry name" value="Peptidase_S8_His-AS"/>
</dbReference>
<dbReference type="InterPro" id="IPR051048">
    <property type="entry name" value="Peptidase_S8/S53_subtilisin"/>
</dbReference>
<evidence type="ECO:0000256" key="6">
    <source>
        <dbReference type="RuleBase" id="RU003355"/>
    </source>
</evidence>
<comment type="similarity">
    <text evidence="1 5 6">Belongs to the peptidase S8 family.</text>
</comment>
<dbReference type="PANTHER" id="PTHR43399">
    <property type="entry name" value="SUBTILISIN-RELATED"/>
    <property type="match status" value="1"/>
</dbReference>
<dbReference type="InterPro" id="IPR034202">
    <property type="entry name" value="Subtilisin_Carlsberg-like"/>
</dbReference>
<accession>A0AAX2CFP4</accession>
<dbReference type="InterPro" id="IPR023827">
    <property type="entry name" value="Peptidase_S8_Asp-AS"/>
</dbReference>
<dbReference type="InterPro" id="IPR015500">
    <property type="entry name" value="Peptidase_S8_subtilisin-rel"/>
</dbReference>
<evidence type="ECO:0000313" key="8">
    <source>
        <dbReference type="EMBL" id="SCL90204.1"/>
    </source>
</evidence>
<dbReference type="GO" id="GO:0006508">
    <property type="term" value="P:proteolysis"/>
    <property type="evidence" value="ECO:0007669"/>
    <property type="project" value="UniProtKB-KW"/>
</dbReference>
<dbReference type="Gene3D" id="3.40.50.200">
    <property type="entry name" value="Peptidase S8/S53 domain"/>
    <property type="match status" value="1"/>
</dbReference>
<evidence type="ECO:0000256" key="5">
    <source>
        <dbReference type="PROSITE-ProRule" id="PRU01240"/>
    </source>
</evidence>
<dbReference type="EMBL" id="FMIK01000022">
    <property type="protein sequence ID" value="SCL90204.1"/>
    <property type="molecule type" value="Genomic_DNA"/>
</dbReference>